<keyword evidence="5" id="KW-1185">Reference proteome</keyword>
<accession>A0A0N4V877</accession>
<dbReference type="InterPro" id="IPR011332">
    <property type="entry name" value="Ribosomal_zn-bd"/>
</dbReference>
<gene>
    <name evidence="4" type="ORF">EVEC_LOCUS6118</name>
</gene>
<name>A0A0N4V877_ENTVE</name>
<dbReference type="NCBIfam" id="TIGR01031">
    <property type="entry name" value="rpmF_bact"/>
    <property type="match status" value="1"/>
</dbReference>
<dbReference type="OrthoDB" id="2014905at2759"/>
<dbReference type="GO" id="GO:0006412">
    <property type="term" value="P:translation"/>
    <property type="evidence" value="ECO:0007669"/>
    <property type="project" value="InterPro"/>
</dbReference>
<sequence>MKFHYVRITLHDFISSKVLRPKVRTRKFSYTRLIIPVKNLVCCPDCGSFHEPHTICGTCYEEVRKKTNEMKKTFMNYNPYMGEKQQIPDASLEVWRGKRIVEAKKPQESWFRKIYRHESNE</sequence>
<dbReference type="Pfam" id="PF01783">
    <property type="entry name" value="Ribosomal_L32p"/>
    <property type="match status" value="1"/>
</dbReference>
<dbReference type="GO" id="GO:0003735">
    <property type="term" value="F:structural constituent of ribosome"/>
    <property type="evidence" value="ECO:0007669"/>
    <property type="project" value="InterPro"/>
</dbReference>
<evidence type="ECO:0000256" key="3">
    <source>
        <dbReference type="ARBA" id="ARBA00023274"/>
    </source>
</evidence>
<dbReference type="SUPFAM" id="SSF57829">
    <property type="entry name" value="Zn-binding ribosomal proteins"/>
    <property type="match status" value="1"/>
</dbReference>
<comment type="similarity">
    <text evidence="1">Belongs to the bacterial ribosomal protein bL32 family.</text>
</comment>
<evidence type="ECO:0000313" key="4">
    <source>
        <dbReference type="EMBL" id="VDD91367.1"/>
    </source>
</evidence>
<organism evidence="6">
    <name type="scientific">Enterobius vermicularis</name>
    <name type="common">Human pinworm</name>
    <dbReference type="NCBI Taxonomy" id="51028"/>
    <lineage>
        <taxon>Eukaryota</taxon>
        <taxon>Metazoa</taxon>
        <taxon>Ecdysozoa</taxon>
        <taxon>Nematoda</taxon>
        <taxon>Chromadorea</taxon>
        <taxon>Rhabditida</taxon>
        <taxon>Spirurina</taxon>
        <taxon>Oxyuridomorpha</taxon>
        <taxon>Oxyuroidea</taxon>
        <taxon>Oxyuridae</taxon>
        <taxon>Enterobius</taxon>
    </lineage>
</organism>
<evidence type="ECO:0000256" key="1">
    <source>
        <dbReference type="ARBA" id="ARBA00008560"/>
    </source>
</evidence>
<keyword evidence="3" id="KW-0687">Ribonucleoprotein</keyword>
<reference evidence="6" key="1">
    <citation type="submission" date="2017-02" db="UniProtKB">
        <authorList>
            <consortium name="WormBaseParasite"/>
        </authorList>
    </citation>
    <scope>IDENTIFICATION</scope>
</reference>
<dbReference type="AlphaFoldDB" id="A0A0N4V877"/>
<dbReference type="EMBL" id="UXUI01008385">
    <property type="protein sequence ID" value="VDD91367.1"/>
    <property type="molecule type" value="Genomic_DNA"/>
</dbReference>
<proteinExistence type="inferred from homology"/>
<dbReference type="InterPro" id="IPR002677">
    <property type="entry name" value="Ribosomal_bL32"/>
</dbReference>
<evidence type="ECO:0000256" key="2">
    <source>
        <dbReference type="ARBA" id="ARBA00022980"/>
    </source>
</evidence>
<dbReference type="WBParaSite" id="EVEC_0000654401-mRNA-1">
    <property type="protein sequence ID" value="EVEC_0000654401-mRNA-1"/>
    <property type="gene ID" value="EVEC_0000654401"/>
</dbReference>
<reference evidence="4 5" key="2">
    <citation type="submission" date="2018-10" db="EMBL/GenBank/DDBJ databases">
        <authorList>
            <consortium name="Pathogen Informatics"/>
        </authorList>
    </citation>
    <scope>NUCLEOTIDE SEQUENCE [LARGE SCALE GENOMIC DNA]</scope>
</reference>
<evidence type="ECO:0000313" key="6">
    <source>
        <dbReference type="WBParaSite" id="EVEC_0000654401-mRNA-1"/>
    </source>
</evidence>
<dbReference type="STRING" id="51028.A0A0N4V877"/>
<evidence type="ECO:0000313" key="5">
    <source>
        <dbReference type="Proteomes" id="UP000274131"/>
    </source>
</evidence>
<dbReference type="GO" id="GO:0015934">
    <property type="term" value="C:large ribosomal subunit"/>
    <property type="evidence" value="ECO:0007669"/>
    <property type="project" value="InterPro"/>
</dbReference>
<keyword evidence="2" id="KW-0689">Ribosomal protein</keyword>
<protein>
    <submittedName>
        <fullName evidence="6">39S ribosomal protein L32, mitochondrial</fullName>
    </submittedName>
</protein>
<dbReference type="Proteomes" id="UP000274131">
    <property type="component" value="Unassembled WGS sequence"/>
</dbReference>